<dbReference type="SUPFAM" id="SSF51197">
    <property type="entry name" value="Clavaminate synthase-like"/>
    <property type="match status" value="1"/>
</dbReference>
<dbReference type="GO" id="GO:0016706">
    <property type="term" value="F:2-oxoglutarate-dependent dioxygenase activity"/>
    <property type="evidence" value="ECO:0007669"/>
    <property type="project" value="UniProtKB-ARBA"/>
</dbReference>
<dbReference type="EMBL" id="JAZHOG010000002">
    <property type="protein sequence ID" value="MEJ8566707.1"/>
    <property type="molecule type" value="Genomic_DNA"/>
</dbReference>
<gene>
    <name evidence="3" type="ORF">V3330_03615</name>
</gene>
<dbReference type="RefSeq" id="WP_354694029.1">
    <property type="nucleotide sequence ID" value="NZ_JAZHOG010000002.1"/>
</dbReference>
<protein>
    <submittedName>
        <fullName evidence="3">Phytanoyl-CoA dioxygenase family protein</fullName>
    </submittedName>
</protein>
<dbReference type="AlphaFoldDB" id="A0AAW9RA60"/>
<name>A0AAW9RA60_9GAMM</name>
<dbReference type="Pfam" id="PF05721">
    <property type="entry name" value="PhyH"/>
    <property type="match status" value="1"/>
</dbReference>
<comment type="caution">
    <text evidence="3">The sequence shown here is derived from an EMBL/GenBank/DDBJ whole genome shotgun (WGS) entry which is preliminary data.</text>
</comment>
<keyword evidence="3" id="KW-0560">Oxidoreductase</keyword>
<keyword evidence="1" id="KW-0479">Metal-binding</keyword>
<keyword evidence="4" id="KW-1185">Reference proteome</keyword>
<evidence type="ECO:0000313" key="3">
    <source>
        <dbReference type="EMBL" id="MEJ8566707.1"/>
    </source>
</evidence>
<accession>A0AAW9RA60</accession>
<dbReference type="GO" id="GO:0005506">
    <property type="term" value="F:iron ion binding"/>
    <property type="evidence" value="ECO:0007669"/>
    <property type="project" value="UniProtKB-ARBA"/>
</dbReference>
<proteinExistence type="predicted"/>
<sequence>MTAPIDTANGLAERFNDRGYLVFDSALPATAIAGIREAAARIVSEFDIEQHRSVFSTGDRDRGRDRYFMESAEAVHCFLEEDALDANGNLTCPRERAINKIGHALHDLVPEFGTFCRLPVFGDILRALGMSEPRLWQTMYIFKQPRIGGEVRWHQDASYLATRPPAVVGFWVAVEDAHRDNGCLWVQPGGHRGPLREIYEVDRTTLAGELRTLSDQAWPGPDEAVALEVPAGSIIVFSDLMPHYSSRNRSNRSRQAFTLHFAPATAHWSEANWLQRPTLPPFEPG</sequence>
<reference evidence="3 4" key="1">
    <citation type="submission" date="2024-02" db="EMBL/GenBank/DDBJ databases">
        <title>A novel Wenzhouxiangellaceae bacterium, isolated from coastal sediments.</title>
        <authorList>
            <person name="Du Z.-J."/>
            <person name="Ye Y.-Q."/>
            <person name="Zhang X.-Y."/>
        </authorList>
    </citation>
    <scope>NUCLEOTIDE SEQUENCE [LARGE SCALE GENOMIC DNA]</scope>
    <source>
        <strain evidence="3 4">CH-27</strain>
    </source>
</reference>
<dbReference type="Gene3D" id="2.60.120.620">
    <property type="entry name" value="q2cbj1_9rhob like domain"/>
    <property type="match status" value="1"/>
</dbReference>
<evidence type="ECO:0000256" key="1">
    <source>
        <dbReference type="ARBA" id="ARBA00022723"/>
    </source>
</evidence>
<dbReference type="PANTHER" id="PTHR20883">
    <property type="entry name" value="PHYTANOYL-COA DIOXYGENASE DOMAIN CONTAINING 1"/>
    <property type="match status" value="1"/>
</dbReference>
<keyword evidence="2" id="KW-0408">Iron</keyword>
<dbReference type="Proteomes" id="UP001359886">
    <property type="component" value="Unassembled WGS sequence"/>
</dbReference>
<organism evidence="3 4">
    <name type="scientific">Elongatibacter sediminis</name>
    <dbReference type="NCBI Taxonomy" id="3119006"/>
    <lineage>
        <taxon>Bacteria</taxon>
        <taxon>Pseudomonadati</taxon>
        <taxon>Pseudomonadota</taxon>
        <taxon>Gammaproteobacteria</taxon>
        <taxon>Chromatiales</taxon>
        <taxon>Wenzhouxiangellaceae</taxon>
        <taxon>Elongatibacter</taxon>
    </lineage>
</organism>
<dbReference type="InterPro" id="IPR008775">
    <property type="entry name" value="Phytyl_CoA_dOase-like"/>
</dbReference>
<keyword evidence="3" id="KW-0223">Dioxygenase</keyword>
<dbReference type="PANTHER" id="PTHR20883:SF15">
    <property type="entry name" value="PHYTANOYL-COA DIOXYGENASE DOMAIN-CONTAINING PROTEIN 1"/>
    <property type="match status" value="1"/>
</dbReference>
<evidence type="ECO:0000256" key="2">
    <source>
        <dbReference type="ARBA" id="ARBA00023004"/>
    </source>
</evidence>
<evidence type="ECO:0000313" key="4">
    <source>
        <dbReference type="Proteomes" id="UP001359886"/>
    </source>
</evidence>